<feature type="transmembrane region" description="Helical" evidence="6">
    <location>
        <begin position="294"/>
        <end position="315"/>
    </location>
</feature>
<feature type="transmembrane region" description="Helical" evidence="6">
    <location>
        <begin position="335"/>
        <end position="355"/>
    </location>
</feature>
<evidence type="ECO:0000256" key="4">
    <source>
        <dbReference type="ARBA" id="ARBA00022989"/>
    </source>
</evidence>
<reference evidence="7 8" key="1">
    <citation type="submission" date="2016-11" db="EMBL/GenBank/DDBJ databases">
        <authorList>
            <person name="Jaros S."/>
            <person name="Januszkiewicz K."/>
            <person name="Wedrychowicz H."/>
        </authorList>
    </citation>
    <scope>NUCLEOTIDE SEQUENCE [LARGE SCALE GENOMIC DNA]</scope>
    <source>
        <strain evidence="7 8">DSM 15970</strain>
    </source>
</reference>
<dbReference type="AlphaFoldDB" id="A0A1M6JU46"/>
<dbReference type="EMBL" id="FQYT01000023">
    <property type="protein sequence ID" value="SHJ50208.1"/>
    <property type="molecule type" value="Genomic_DNA"/>
</dbReference>
<feature type="transmembrane region" description="Helical" evidence="6">
    <location>
        <begin position="154"/>
        <end position="171"/>
    </location>
</feature>
<feature type="transmembrane region" description="Helical" evidence="6">
    <location>
        <begin position="21"/>
        <end position="46"/>
    </location>
</feature>
<feature type="transmembrane region" description="Helical" evidence="6">
    <location>
        <begin position="219"/>
        <end position="240"/>
    </location>
</feature>
<feature type="transmembrane region" description="Helical" evidence="6">
    <location>
        <begin position="91"/>
        <end position="109"/>
    </location>
</feature>
<dbReference type="InterPro" id="IPR050833">
    <property type="entry name" value="Poly_Biosynth_Transport"/>
</dbReference>
<comment type="subcellular location">
    <subcellularLocation>
        <location evidence="1">Cell membrane</location>
        <topology evidence="1">Multi-pass membrane protein</topology>
    </subcellularLocation>
</comment>
<accession>A0A1M6JU46</accession>
<proteinExistence type="predicted"/>
<name>A0A1M6JU46_9FIRM</name>
<dbReference type="Proteomes" id="UP000184342">
    <property type="component" value="Unassembled WGS sequence"/>
</dbReference>
<sequence length="430" mass="49192">MIEAIRKIVIGQTTTDDKKNFIWNMIGCGLYSAVSMFFSFYVIRVLGEKSGGIFAIAITISQMLMYIGYFELRTYQVTDINRKYSFKEYHTVKLIVCFMMMVVSVIYVLEKGYTFEKAIILLLLCVYRMLDAYADLYEGMFQIDGRLDLAGKTMTFRTILSSGVFFISLWITRNMIITLLFTVVSAVVGVIIFDMLIISKWHSLRLAISWTKVRGIIKACFPLFIGAFLWTYILSASRIAIDANMSSEYQAYYQTIFMPVSVINLFAIFFFRPVLTKLAHLYNSYQIKKLVHEILKVILLVIAVTGICMMGAYMIGIPVLSSMVNIDLSPYRGVLVFLLFAGGFNAISYFMYYILTIMRKPKSILLGYISAALLAFFASSPLVKLHGINGAAWSFFIVVMYLCLIFVTLILFEYKTDQKKKLWSSSFENK</sequence>
<evidence type="ECO:0000256" key="5">
    <source>
        <dbReference type="ARBA" id="ARBA00023136"/>
    </source>
</evidence>
<dbReference type="GO" id="GO:0005886">
    <property type="term" value="C:plasma membrane"/>
    <property type="evidence" value="ECO:0007669"/>
    <property type="project" value="UniProtKB-SubCell"/>
</dbReference>
<evidence type="ECO:0000256" key="3">
    <source>
        <dbReference type="ARBA" id="ARBA00022692"/>
    </source>
</evidence>
<keyword evidence="5 6" id="KW-0472">Membrane</keyword>
<feature type="transmembrane region" description="Helical" evidence="6">
    <location>
        <begin position="252"/>
        <end position="274"/>
    </location>
</feature>
<evidence type="ECO:0000256" key="2">
    <source>
        <dbReference type="ARBA" id="ARBA00022475"/>
    </source>
</evidence>
<dbReference type="OrthoDB" id="3246647at2"/>
<evidence type="ECO:0000256" key="1">
    <source>
        <dbReference type="ARBA" id="ARBA00004651"/>
    </source>
</evidence>
<evidence type="ECO:0000313" key="8">
    <source>
        <dbReference type="Proteomes" id="UP000184342"/>
    </source>
</evidence>
<keyword evidence="4 6" id="KW-1133">Transmembrane helix</keyword>
<keyword evidence="8" id="KW-1185">Reference proteome</keyword>
<organism evidence="7 8">
    <name type="scientific">Parasporobacterium paucivorans DSM 15970</name>
    <dbReference type="NCBI Taxonomy" id="1122934"/>
    <lineage>
        <taxon>Bacteria</taxon>
        <taxon>Bacillati</taxon>
        <taxon>Bacillota</taxon>
        <taxon>Clostridia</taxon>
        <taxon>Lachnospirales</taxon>
        <taxon>Lachnospiraceae</taxon>
        <taxon>Parasporobacterium</taxon>
    </lineage>
</organism>
<gene>
    <name evidence="7" type="ORF">SAMN02745691_02069</name>
</gene>
<feature type="transmembrane region" description="Helical" evidence="6">
    <location>
        <begin position="364"/>
        <end position="385"/>
    </location>
</feature>
<feature type="transmembrane region" description="Helical" evidence="6">
    <location>
        <begin position="391"/>
        <end position="412"/>
    </location>
</feature>
<dbReference type="PANTHER" id="PTHR30250:SF11">
    <property type="entry name" value="O-ANTIGEN TRANSPORTER-RELATED"/>
    <property type="match status" value="1"/>
</dbReference>
<keyword evidence="2" id="KW-1003">Cell membrane</keyword>
<feature type="transmembrane region" description="Helical" evidence="6">
    <location>
        <begin position="177"/>
        <end position="198"/>
    </location>
</feature>
<dbReference type="STRING" id="1122934.SAMN02745691_02069"/>
<evidence type="ECO:0000313" key="7">
    <source>
        <dbReference type="EMBL" id="SHJ50208.1"/>
    </source>
</evidence>
<feature type="transmembrane region" description="Helical" evidence="6">
    <location>
        <begin position="115"/>
        <end position="134"/>
    </location>
</feature>
<dbReference type="RefSeq" id="WP_073994332.1">
    <property type="nucleotide sequence ID" value="NZ_FQYT01000023.1"/>
</dbReference>
<feature type="transmembrane region" description="Helical" evidence="6">
    <location>
        <begin position="52"/>
        <end position="70"/>
    </location>
</feature>
<evidence type="ECO:0000256" key="6">
    <source>
        <dbReference type="SAM" id="Phobius"/>
    </source>
</evidence>
<dbReference type="PANTHER" id="PTHR30250">
    <property type="entry name" value="PST FAMILY PREDICTED COLANIC ACID TRANSPORTER"/>
    <property type="match status" value="1"/>
</dbReference>
<protein>
    <submittedName>
        <fullName evidence="7">Membrane protein involved in the export of O-antigen and teichoic acid</fullName>
    </submittedName>
</protein>
<keyword evidence="3 6" id="KW-0812">Transmembrane</keyword>